<sequence length="148" mass="17682">MFRCISFFFHFHFLFLFIKIMGFVFPVGIIIRSVLTTLLRMVKRPQRVSSDLPQSTQQNHVPKRGSLIVQQAKGKIIIFSKFWKIRLKKKKKDFANQVHLFIPFFSHYSHNFFYGSAHLSLSDQYTCELTLLIKKKWGERLFMNKMMN</sequence>
<comment type="caution">
    <text evidence="2">The sequence shown here is derived from an EMBL/GenBank/DDBJ whole genome shotgun (WGS) entry which is preliminary data.</text>
</comment>
<name>A0AAD5PJ12_9FUNG</name>
<organism evidence="2 3">
    <name type="scientific">Phascolomyces articulosus</name>
    <dbReference type="NCBI Taxonomy" id="60185"/>
    <lineage>
        <taxon>Eukaryota</taxon>
        <taxon>Fungi</taxon>
        <taxon>Fungi incertae sedis</taxon>
        <taxon>Mucoromycota</taxon>
        <taxon>Mucoromycotina</taxon>
        <taxon>Mucoromycetes</taxon>
        <taxon>Mucorales</taxon>
        <taxon>Lichtheimiaceae</taxon>
        <taxon>Phascolomyces</taxon>
    </lineage>
</organism>
<dbReference type="AlphaFoldDB" id="A0AAD5PJ12"/>
<protein>
    <submittedName>
        <fullName evidence="2">Uncharacterized protein</fullName>
    </submittedName>
</protein>
<feature type="transmembrane region" description="Helical" evidence="1">
    <location>
        <begin position="12"/>
        <end position="35"/>
    </location>
</feature>
<keyword evidence="1" id="KW-0812">Transmembrane</keyword>
<evidence type="ECO:0000256" key="1">
    <source>
        <dbReference type="SAM" id="Phobius"/>
    </source>
</evidence>
<keyword evidence="1" id="KW-1133">Transmembrane helix</keyword>
<gene>
    <name evidence="2" type="ORF">BDA99DRAFT_193191</name>
</gene>
<keyword evidence="1" id="KW-0472">Membrane</keyword>
<reference evidence="2" key="2">
    <citation type="submission" date="2023-02" db="EMBL/GenBank/DDBJ databases">
        <authorList>
            <consortium name="DOE Joint Genome Institute"/>
            <person name="Mondo S.J."/>
            <person name="Chang Y."/>
            <person name="Wang Y."/>
            <person name="Ahrendt S."/>
            <person name="Andreopoulos W."/>
            <person name="Barry K."/>
            <person name="Beard J."/>
            <person name="Benny G.L."/>
            <person name="Blankenship S."/>
            <person name="Bonito G."/>
            <person name="Cuomo C."/>
            <person name="Desiro A."/>
            <person name="Gervers K.A."/>
            <person name="Hundley H."/>
            <person name="Kuo A."/>
            <person name="LaButti K."/>
            <person name="Lang B.F."/>
            <person name="Lipzen A."/>
            <person name="O'Donnell K."/>
            <person name="Pangilinan J."/>
            <person name="Reynolds N."/>
            <person name="Sandor L."/>
            <person name="Smith M.W."/>
            <person name="Tsang A."/>
            <person name="Grigoriev I.V."/>
            <person name="Stajich J.E."/>
            <person name="Spatafora J.W."/>
        </authorList>
    </citation>
    <scope>NUCLEOTIDE SEQUENCE</scope>
    <source>
        <strain evidence="2">RSA 2281</strain>
    </source>
</reference>
<keyword evidence="3" id="KW-1185">Reference proteome</keyword>
<evidence type="ECO:0000313" key="2">
    <source>
        <dbReference type="EMBL" id="KAI9275661.1"/>
    </source>
</evidence>
<dbReference type="Proteomes" id="UP001209540">
    <property type="component" value="Unassembled WGS sequence"/>
</dbReference>
<dbReference type="EMBL" id="JAIXMP010000003">
    <property type="protein sequence ID" value="KAI9275661.1"/>
    <property type="molecule type" value="Genomic_DNA"/>
</dbReference>
<proteinExistence type="predicted"/>
<evidence type="ECO:0000313" key="3">
    <source>
        <dbReference type="Proteomes" id="UP001209540"/>
    </source>
</evidence>
<reference evidence="2" key="1">
    <citation type="journal article" date="2022" name="IScience">
        <title>Evolution of zygomycete secretomes and the origins of terrestrial fungal ecologies.</title>
        <authorList>
            <person name="Chang Y."/>
            <person name="Wang Y."/>
            <person name="Mondo S."/>
            <person name="Ahrendt S."/>
            <person name="Andreopoulos W."/>
            <person name="Barry K."/>
            <person name="Beard J."/>
            <person name="Benny G.L."/>
            <person name="Blankenship S."/>
            <person name="Bonito G."/>
            <person name="Cuomo C."/>
            <person name="Desiro A."/>
            <person name="Gervers K.A."/>
            <person name="Hundley H."/>
            <person name="Kuo A."/>
            <person name="LaButti K."/>
            <person name="Lang B.F."/>
            <person name="Lipzen A."/>
            <person name="O'Donnell K."/>
            <person name="Pangilinan J."/>
            <person name="Reynolds N."/>
            <person name="Sandor L."/>
            <person name="Smith M.E."/>
            <person name="Tsang A."/>
            <person name="Grigoriev I.V."/>
            <person name="Stajich J.E."/>
            <person name="Spatafora J.W."/>
        </authorList>
    </citation>
    <scope>NUCLEOTIDE SEQUENCE</scope>
    <source>
        <strain evidence="2">RSA 2281</strain>
    </source>
</reference>
<accession>A0AAD5PJ12</accession>